<keyword evidence="3" id="KW-1185">Reference proteome</keyword>
<name>A0A9D4Z974_ADICA</name>
<evidence type="ECO:0000313" key="3">
    <source>
        <dbReference type="Proteomes" id="UP000886520"/>
    </source>
</evidence>
<sequence>MKLLWITTRSKAMLKPPLDWEEQKEIRDEVAKDLMEKDQQQSKLKSKEKGVKKEEKERERMDAFSEELTNSSIHFTLDQLLSLVPIFRDRLYTVMRRTKTVPSMKEVQQTVKSC</sequence>
<evidence type="ECO:0000313" key="2">
    <source>
        <dbReference type="EMBL" id="KAI5065377.1"/>
    </source>
</evidence>
<proteinExistence type="predicted"/>
<accession>A0A9D4Z974</accession>
<reference evidence="2" key="1">
    <citation type="submission" date="2021-01" db="EMBL/GenBank/DDBJ databases">
        <title>Adiantum capillus-veneris genome.</title>
        <authorList>
            <person name="Fang Y."/>
            <person name="Liao Q."/>
        </authorList>
    </citation>
    <scope>NUCLEOTIDE SEQUENCE</scope>
    <source>
        <strain evidence="2">H3</strain>
        <tissue evidence="2">Leaf</tissue>
    </source>
</reference>
<dbReference type="EMBL" id="JABFUD020000019">
    <property type="protein sequence ID" value="KAI5065377.1"/>
    <property type="molecule type" value="Genomic_DNA"/>
</dbReference>
<evidence type="ECO:0000256" key="1">
    <source>
        <dbReference type="SAM" id="MobiDB-lite"/>
    </source>
</evidence>
<dbReference type="Proteomes" id="UP000886520">
    <property type="component" value="Chromosome 19"/>
</dbReference>
<organism evidence="2 3">
    <name type="scientific">Adiantum capillus-veneris</name>
    <name type="common">Maidenhair fern</name>
    <dbReference type="NCBI Taxonomy" id="13818"/>
    <lineage>
        <taxon>Eukaryota</taxon>
        <taxon>Viridiplantae</taxon>
        <taxon>Streptophyta</taxon>
        <taxon>Embryophyta</taxon>
        <taxon>Tracheophyta</taxon>
        <taxon>Polypodiopsida</taxon>
        <taxon>Polypodiidae</taxon>
        <taxon>Polypodiales</taxon>
        <taxon>Pteridineae</taxon>
        <taxon>Pteridaceae</taxon>
        <taxon>Vittarioideae</taxon>
        <taxon>Adiantum</taxon>
    </lineage>
</organism>
<comment type="caution">
    <text evidence="2">The sequence shown here is derived from an EMBL/GenBank/DDBJ whole genome shotgun (WGS) entry which is preliminary data.</text>
</comment>
<feature type="region of interest" description="Disordered" evidence="1">
    <location>
        <begin position="34"/>
        <end position="59"/>
    </location>
</feature>
<protein>
    <submittedName>
        <fullName evidence="2">Uncharacterized protein</fullName>
    </submittedName>
</protein>
<gene>
    <name evidence="2" type="ORF">GOP47_0020072</name>
</gene>
<dbReference type="AlphaFoldDB" id="A0A9D4Z974"/>